<proteinExistence type="predicted"/>
<evidence type="ECO:0000313" key="1">
    <source>
        <dbReference type="EMBL" id="TSC93690.1"/>
    </source>
</evidence>
<sequence>MKSIQKNGKTYAIYDTLDTLEKGSIWYGENAE</sequence>
<dbReference type="Proteomes" id="UP000315589">
    <property type="component" value="Unassembled WGS sequence"/>
</dbReference>
<dbReference type="EMBL" id="VMGI01000014">
    <property type="protein sequence ID" value="TSC93690.1"/>
    <property type="molecule type" value="Genomic_DNA"/>
</dbReference>
<comment type="caution">
    <text evidence="1">The sequence shown here is derived from an EMBL/GenBank/DDBJ whole genome shotgun (WGS) entry which is preliminary data.</text>
</comment>
<gene>
    <name evidence="1" type="ORF">CEN91_153</name>
</gene>
<evidence type="ECO:0000313" key="2">
    <source>
        <dbReference type="Proteomes" id="UP000315589"/>
    </source>
</evidence>
<accession>A0A554LLE6</accession>
<protein>
    <submittedName>
        <fullName evidence="1">Uncharacterized protein</fullName>
    </submittedName>
</protein>
<feature type="non-terminal residue" evidence="1">
    <location>
        <position position="32"/>
    </location>
</feature>
<reference evidence="1 2" key="1">
    <citation type="submission" date="2017-07" db="EMBL/GenBank/DDBJ databases">
        <title>Mechanisms for carbon and nitrogen cycling indicate functional differentiation within the Candidate Phyla Radiation.</title>
        <authorList>
            <person name="Danczak R.E."/>
            <person name="Johnston M.D."/>
            <person name="Kenah C."/>
            <person name="Slattery M."/>
            <person name="Wrighton K.C."/>
            <person name="Wilkins M.J."/>
        </authorList>
    </citation>
    <scope>NUCLEOTIDE SEQUENCE [LARGE SCALE GENOMIC DNA]</scope>
    <source>
        <strain evidence="1">Licking1014_85</strain>
    </source>
</reference>
<name>A0A554LLE6_9BACT</name>
<organism evidence="1 2">
    <name type="scientific">Candidatus Berkelbacteria bacterium Licking1014_85</name>
    <dbReference type="NCBI Taxonomy" id="2017148"/>
    <lineage>
        <taxon>Bacteria</taxon>
        <taxon>Candidatus Berkelbacteria</taxon>
    </lineage>
</organism>
<dbReference type="AlphaFoldDB" id="A0A554LLE6"/>